<sequence length="261" mass="29236">MSNHKLLPLIIVTAIASFSQIAQAADNKNPPPPPSQNNSATKEVVINDVTFNVNESYQFFGWDEAATKLKYDRFPVQSFTNEAGQTHYYQVVHIPDGNLNWFQAAYLADDAGGYLASITSEAENDFVFSLVDSPDYFWTFPKYVEGKSQHNHHEISIGPFLGGYQPEGSKEPDGGWSWLSGEQWGYSNWAVNLDDGVIDKDPRPNDQPNDSGNGQRVMGFGEMNQPVPTWGDYMDDVGTYGRDRLPGRAYAFIIEFETMPQ</sequence>
<dbReference type="InterPro" id="IPR016186">
    <property type="entry name" value="C-type_lectin-like/link_sf"/>
</dbReference>
<accession>A0ABN8DNP6</accession>
<name>A0ABN8DNP6_9VIBR</name>
<evidence type="ECO:0000256" key="1">
    <source>
        <dbReference type="SAM" id="MobiDB-lite"/>
    </source>
</evidence>
<dbReference type="EMBL" id="CAKLCM010000003">
    <property type="protein sequence ID" value="CAH0529538.1"/>
    <property type="molecule type" value="Genomic_DNA"/>
</dbReference>
<evidence type="ECO:0000313" key="3">
    <source>
        <dbReference type="EMBL" id="CAH0529538.1"/>
    </source>
</evidence>
<comment type="caution">
    <text evidence="3">The sequence shown here is derived from an EMBL/GenBank/DDBJ whole genome shotgun (WGS) entry which is preliminary data.</text>
</comment>
<dbReference type="InterPro" id="IPR016187">
    <property type="entry name" value="CTDL_fold"/>
</dbReference>
<evidence type="ECO:0000256" key="2">
    <source>
        <dbReference type="SAM" id="SignalP"/>
    </source>
</evidence>
<dbReference type="Gene3D" id="3.10.100.10">
    <property type="entry name" value="Mannose-Binding Protein A, subunit A"/>
    <property type="match status" value="1"/>
</dbReference>
<proteinExistence type="predicted"/>
<evidence type="ECO:0008006" key="5">
    <source>
        <dbReference type="Google" id="ProtNLM"/>
    </source>
</evidence>
<evidence type="ECO:0000313" key="4">
    <source>
        <dbReference type="Proteomes" id="UP000838160"/>
    </source>
</evidence>
<gene>
    <name evidence="3" type="ORF">VHP8226_03292</name>
</gene>
<dbReference type="SUPFAM" id="SSF56436">
    <property type="entry name" value="C-type lectin-like"/>
    <property type="match status" value="1"/>
</dbReference>
<feature type="signal peptide" evidence="2">
    <location>
        <begin position="1"/>
        <end position="24"/>
    </location>
</feature>
<dbReference type="Proteomes" id="UP000838160">
    <property type="component" value="Unassembled WGS sequence"/>
</dbReference>
<feature type="chain" id="PRO_5046374013" description="C-type lectin domain-containing protein" evidence="2">
    <location>
        <begin position="25"/>
        <end position="261"/>
    </location>
</feature>
<dbReference type="RefSeq" id="WP_237486128.1">
    <property type="nucleotide sequence ID" value="NZ_CAKLCM010000003.1"/>
</dbReference>
<protein>
    <recommendedName>
        <fullName evidence="5">C-type lectin domain-containing protein</fullName>
    </recommendedName>
</protein>
<keyword evidence="2" id="KW-0732">Signal</keyword>
<feature type="region of interest" description="Disordered" evidence="1">
    <location>
        <begin position="196"/>
        <end position="223"/>
    </location>
</feature>
<reference evidence="3" key="1">
    <citation type="submission" date="2021-12" db="EMBL/GenBank/DDBJ databases">
        <authorList>
            <person name="Rodrigo-Torres L."/>
            <person name="Arahal R. D."/>
            <person name="Lucena T."/>
        </authorList>
    </citation>
    <scope>NUCLEOTIDE SEQUENCE</scope>
    <source>
        <strain evidence="3">CECT 8226</strain>
    </source>
</reference>
<keyword evidence="4" id="KW-1185">Reference proteome</keyword>
<organism evidence="3 4">
    <name type="scientific">Vibrio hippocampi</name>
    <dbReference type="NCBI Taxonomy" id="654686"/>
    <lineage>
        <taxon>Bacteria</taxon>
        <taxon>Pseudomonadati</taxon>
        <taxon>Pseudomonadota</taxon>
        <taxon>Gammaproteobacteria</taxon>
        <taxon>Vibrionales</taxon>
        <taxon>Vibrionaceae</taxon>
        <taxon>Vibrio</taxon>
    </lineage>
</organism>